<evidence type="ECO:0000256" key="1">
    <source>
        <dbReference type="ARBA" id="ARBA00004651"/>
    </source>
</evidence>
<evidence type="ECO:0000256" key="6">
    <source>
        <dbReference type="ARBA" id="ARBA00023136"/>
    </source>
</evidence>
<dbReference type="AlphaFoldDB" id="A0A229R8F4"/>
<dbReference type="PANTHER" id="PTHR30193">
    <property type="entry name" value="ABC TRANSPORTER PERMEASE PROTEIN"/>
    <property type="match status" value="1"/>
</dbReference>
<keyword evidence="3" id="KW-1003">Cell membrane</keyword>
<keyword evidence="4 7" id="KW-0812">Transmembrane</keyword>
<evidence type="ECO:0000256" key="2">
    <source>
        <dbReference type="ARBA" id="ARBA00022448"/>
    </source>
</evidence>
<dbReference type="Pfam" id="PF00528">
    <property type="entry name" value="BPD_transp_1"/>
    <property type="match status" value="1"/>
</dbReference>
<dbReference type="InterPro" id="IPR051393">
    <property type="entry name" value="ABC_transporter_permease"/>
</dbReference>
<dbReference type="PANTHER" id="PTHR30193:SF37">
    <property type="entry name" value="INNER MEMBRANE ABC TRANSPORTER PERMEASE PROTEIN YCJO"/>
    <property type="match status" value="1"/>
</dbReference>
<feature type="transmembrane region" description="Helical" evidence="7">
    <location>
        <begin position="32"/>
        <end position="62"/>
    </location>
</feature>
<evidence type="ECO:0000256" key="3">
    <source>
        <dbReference type="ARBA" id="ARBA00022475"/>
    </source>
</evidence>
<dbReference type="Gene3D" id="1.10.3720.10">
    <property type="entry name" value="MetI-like"/>
    <property type="match status" value="1"/>
</dbReference>
<comment type="similarity">
    <text evidence="7">Belongs to the binding-protein-dependent transport system permease family.</text>
</comment>
<sequence length="316" mass="34674">MAQILTVPTPPPPVSTRTAPPRGRRRRVRETLTAYAFVAPSLFGVVAFLLLPVLIVAGLSLFDWKLLATPEFVGLANYERLFADGGIGHSLLVTVAYVVLTIPVQTVLALLLALLLNQRVRGVKIFRALFVLPWMATPVVMGLVWGWIFDPANGAVNSFLGLFEIDGPSWLSSAGLALPAVAATQVWQFAGYNMLFFLAGLQSIPKDYYQAAALDGASPVRQFFSITLPLLRPTLFFVLVTNVIGSFQVFDTVFVMTNGGPANSTEVINYTIYQTAFRQFDFGYASAIAMVLFLIILAVTMAQVRYFNRTTTYDLT</sequence>
<evidence type="ECO:0000256" key="5">
    <source>
        <dbReference type="ARBA" id="ARBA00022989"/>
    </source>
</evidence>
<dbReference type="RefSeq" id="WP_084702105.1">
    <property type="nucleotide sequence ID" value="NZ_KB913032.1"/>
</dbReference>
<feature type="transmembrane region" description="Helical" evidence="7">
    <location>
        <begin position="128"/>
        <end position="149"/>
    </location>
</feature>
<keyword evidence="6 7" id="KW-0472">Membrane</keyword>
<dbReference type="OrthoDB" id="4053402at2"/>
<keyword evidence="5 7" id="KW-1133">Transmembrane helix</keyword>
<keyword evidence="11" id="KW-1185">Reference proteome</keyword>
<feature type="transmembrane region" description="Helical" evidence="7">
    <location>
        <begin position="91"/>
        <end position="116"/>
    </location>
</feature>
<evidence type="ECO:0000256" key="4">
    <source>
        <dbReference type="ARBA" id="ARBA00022692"/>
    </source>
</evidence>
<evidence type="ECO:0000313" key="11">
    <source>
        <dbReference type="Proteomes" id="UP000215563"/>
    </source>
</evidence>
<comment type="caution">
    <text evidence="10">The sequence shown here is derived from an EMBL/GenBank/DDBJ whole genome shotgun (WGS) entry which is preliminary data.</text>
</comment>
<dbReference type="CDD" id="cd06261">
    <property type="entry name" value="TM_PBP2"/>
    <property type="match status" value="1"/>
</dbReference>
<dbReference type="InterPro" id="IPR000515">
    <property type="entry name" value="MetI-like"/>
</dbReference>
<reference evidence="10 11" key="1">
    <citation type="submission" date="2017-07" db="EMBL/GenBank/DDBJ databases">
        <title>Amycolatopsis alba DSM 44262 Genome sequencing and assembly.</title>
        <authorList>
            <person name="Kaur N."/>
            <person name="Mayilraj S."/>
        </authorList>
    </citation>
    <scope>NUCLEOTIDE SEQUENCE [LARGE SCALE GENOMIC DNA]</scope>
    <source>
        <strain evidence="10 11">DSM 44262</strain>
    </source>
</reference>
<dbReference type="PROSITE" id="PS50928">
    <property type="entry name" value="ABC_TM1"/>
    <property type="match status" value="1"/>
</dbReference>
<dbReference type="InterPro" id="IPR035906">
    <property type="entry name" value="MetI-like_sf"/>
</dbReference>
<gene>
    <name evidence="10" type="ORF">CFP75_41135</name>
</gene>
<feature type="region of interest" description="Disordered" evidence="8">
    <location>
        <begin position="1"/>
        <end position="24"/>
    </location>
</feature>
<feature type="transmembrane region" description="Helical" evidence="7">
    <location>
        <begin position="230"/>
        <end position="250"/>
    </location>
</feature>
<feature type="domain" description="ABC transmembrane type-1" evidence="9">
    <location>
        <begin position="91"/>
        <end position="303"/>
    </location>
</feature>
<accession>A0A229R8F4</accession>
<evidence type="ECO:0000256" key="8">
    <source>
        <dbReference type="SAM" id="MobiDB-lite"/>
    </source>
</evidence>
<organism evidence="10 11">
    <name type="scientific">Amycolatopsis alba DSM 44262</name>
    <dbReference type="NCBI Taxonomy" id="1125972"/>
    <lineage>
        <taxon>Bacteria</taxon>
        <taxon>Bacillati</taxon>
        <taxon>Actinomycetota</taxon>
        <taxon>Actinomycetes</taxon>
        <taxon>Pseudonocardiales</taxon>
        <taxon>Pseudonocardiaceae</taxon>
        <taxon>Amycolatopsis</taxon>
    </lineage>
</organism>
<dbReference type="GO" id="GO:0055085">
    <property type="term" value="P:transmembrane transport"/>
    <property type="evidence" value="ECO:0007669"/>
    <property type="project" value="InterPro"/>
</dbReference>
<feature type="transmembrane region" description="Helical" evidence="7">
    <location>
        <begin position="282"/>
        <end position="302"/>
    </location>
</feature>
<protein>
    <submittedName>
        <fullName evidence="10">Sugar ABC transporter permease</fullName>
    </submittedName>
</protein>
<dbReference type="Proteomes" id="UP000215563">
    <property type="component" value="Unassembled WGS sequence"/>
</dbReference>
<evidence type="ECO:0000259" key="9">
    <source>
        <dbReference type="PROSITE" id="PS50928"/>
    </source>
</evidence>
<dbReference type="SUPFAM" id="SSF161098">
    <property type="entry name" value="MetI-like"/>
    <property type="match status" value="1"/>
</dbReference>
<dbReference type="EMBL" id="NMQU01000173">
    <property type="protein sequence ID" value="OXM42865.1"/>
    <property type="molecule type" value="Genomic_DNA"/>
</dbReference>
<comment type="subcellular location">
    <subcellularLocation>
        <location evidence="1 7">Cell membrane</location>
        <topology evidence="1 7">Multi-pass membrane protein</topology>
    </subcellularLocation>
</comment>
<name>A0A229R8F4_AMYAL</name>
<proteinExistence type="inferred from homology"/>
<dbReference type="GO" id="GO:0005886">
    <property type="term" value="C:plasma membrane"/>
    <property type="evidence" value="ECO:0007669"/>
    <property type="project" value="UniProtKB-SubCell"/>
</dbReference>
<evidence type="ECO:0000256" key="7">
    <source>
        <dbReference type="RuleBase" id="RU363032"/>
    </source>
</evidence>
<keyword evidence="2 7" id="KW-0813">Transport</keyword>
<evidence type="ECO:0000313" key="10">
    <source>
        <dbReference type="EMBL" id="OXM42865.1"/>
    </source>
</evidence>